<evidence type="ECO:0000313" key="4">
    <source>
        <dbReference type="EMBL" id="KIS69002.1"/>
    </source>
</evidence>
<dbReference type="Gene3D" id="2.40.40.10">
    <property type="entry name" value="RlpA-like domain"/>
    <property type="match status" value="1"/>
</dbReference>
<feature type="compositionally biased region" description="Basic residues" evidence="2">
    <location>
        <begin position="95"/>
        <end position="127"/>
    </location>
</feature>
<dbReference type="CDD" id="cd22191">
    <property type="entry name" value="DPBB_RlpA_EXP_N-like"/>
    <property type="match status" value="1"/>
</dbReference>
<protein>
    <recommendedName>
        <fullName evidence="6">RlpA-like protein double-psi beta-barrel domain-containing protein</fullName>
    </recommendedName>
</protein>
<sequence length="223" mass="24355">MRLSLLALCSALVVAAASAHIPSLNEASPSSSSLLSARPDSVRSSVSSAGDISLHKRMEDVEVEEIDVEVDEGEDDQEYDNAASEGSTLEQRNQHDKKTHHRSDKQAGRRRKSHNRHKHHDNRKRPSKGTFSGKGTFFKPNQGSCGKWNTANDKIVALSKDIYQGGSHCFKRVKVCHGARCADATVADLCPGCKPTSLDMTPSLFKQLASLEAGVIDIKWSFV</sequence>
<dbReference type="InterPro" id="IPR036908">
    <property type="entry name" value="RlpA-like_sf"/>
</dbReference>
<feature type="region of interest" description="Disordered" evidence="2">
    <location>
        <begin position="23"/>
        <end position="138"/>
    </location>
</feature>
<evidence type="ECO:0000256" key="2">
    <source>
        <dbReference type="SAM" id="MobiDB-lite"/>
    </source>
</evidence>
<evidence type="ECO:0008006" key="6">
    <source>
        <dbReference type="Google" id="ProtNLM"/>
    </source>
</evidence>
<dbReference type="Proteomes" id="UP000000561">
    <property type="component" value="Chromosome 7"/>
</dbReference>
<name>A0A0D1C5T3_MYCMD</name>
<feature type="compositionally biased region" description="Low complexity" evidence="2">
    <location>
        <begin position="23"/>
        <end position="39"/>
    </location>
</feature>
<organism evidence="4 5">
    <name type="scientific">Mycosarcoma maydis</name>
    <name type="common">Corn smut fungus</name>
    <name type="synonym">Ustilago maydis</name>
    <dbReference type="NCBI Taxonomy" id="5270"/>
    <lineage>
        <taxon>Eukaryota</taxon>
        <taxon>Fungi</taxon>
        <taxon>Dikarya</taxon>
        <taxon>Basidiomycota</taxon>
        <taxon>Ustilaginomycotina</taxon>
        <taxon>Ustilaginomycetes</taxon>
        <taxon>Ustilaginales</taxon>
        <taxon>Ustilaginaceae</taxon>
        <taxon>Mycosarcoma</taxon>
    </lineage>
</organism>
<keyword evidence="5" id="KW-1185">Reference proteome</keyword>
<evidence type="ECO:0000256" key="3">
    <source>
        <dbReference type="SAM" id="SignalP"/>
    </source>
</evidence>
<dbReference type="RefSeq" id="XP_011389373.1">
    <property type="nucleotide sequence ID" value="XM_011391071.1"/>
</dbReference>
<keyword evidence="1 3" id="KW-0732">Signal</keyword>
<dbReference type="InterPro" id="IPR051477">
    <property type="entry name" value="Expansin_CellWall"/>
</dbReference>
<accession>A0A0D1C5T3</accession>
<dbReference type="VEuPathDB" id="FungiDB:UMAG_02981"/>
<gene>
    <name evidence="4" type="ORF">UMAG_02981</name>
</gene>
<evidence type="ECO:0000313" key="5">
    <source>
        <dbReference type="Proteomes" id="UP000000561"/>
    </source>
</evidence>
<dbReference type="GeneID" id="23563583"/>
<dbReference type="OMA" id="FFKPNQG"/>
<dbReference type="eggNOG" id="ENOG502S6X4">
    <property type="taxonomic scope" value="Eukaryota"/>
</dbReference>
<dbReference type="AlphaFoldDB" id="A0A0D1C5T3"/>
<proteinExistence type="predicted"/>
<dbReference type="SUPFAM" id="SSF50685">
    <property type="entry name" value="Barwin-like endoglucanases"/>
    <property type="match status" value="1"/>
</dbReference>
<dbReference type="InParanoid" id="A0A0D1C5T3"/>
<dbReference type="PANTHER" id="PTHR31836">
    <property type="match status" value="1"/>
</dbReference>
<dbReference type="OrthoDB" id="623670at2759"/>
<feature type="compositionally biased region" description="Acidic residues" evidence="2">
    <location>
        <begin position="61"/>
        <end position="79"/>
    </location>
</feature>
<reference evidence="4 5" key="1">
    <citation type="journal article" date="2006" name="Nature">
        <title>Insights from the genome of the biotrophic fungal plant pathogen Ustilago maydis.</title>
        <authorList>
            <person name="Kamper J."/>
            <person name="Kahmann R."/>
            <person name="Bolker M."/>
            <person name="Ma L.J."/>
            <person name="Brefort T."/>
            <person name="Saville B.J."/>
            <person name="Banuett F."/>
            <person name="Kronstad J.W."/>
            <person name="Gold S.E."/>
            <person name="Muller O."/>
            <person name="Perlin M.H."/>
            <person name="Wosten H.A."/>
            <person name="de Vries R."/>
            <person name="Ruiz-Herrera J."/>
            <person name="Reynaga-Pena C.G."/>
            <person name="Snetselaar K."/>
            <person name="McCann M."/>
            <person name="Perez-Martin J."/>
            <person name="Feldbrugge M."/>
            <person name="Basse C.W."/>
            <person name="Steinberg G."/>
            <person name="Ibeas J.I."/>
            <person name="Holloman W."/>
            <person name="Guzman P."/>
            <person name="Farman M."/>
            <person name="Stajich J.E."/>
            <person name="Sentandreu R."/>
            <person name="Gonzalez-Prieto J.M."/>
            <person name="Kennell J.C."/>
            <person name="Molina L."/>
            <person name="Schirawski J."/>
            <person name="Mendoza-Mendoza A."/>
            <person name="Greilinger D."/>
            <person name="Munch K."/>
            <person name="Rossel N."/>
            <person name="Scherer M."/>
            <person name="Vranes M."/>
            <person name="Ladendorf O."/>
            <person name="Vincon V."/>
            <person name="Fuchs U."/>
            <person name="Sandrock B."/>
            <person name="Meng S."/>
            <person name="Ho E.C."/>
            <person name="Cahill M.J."/>
            <person name="Boyce K.J."/>
            <person name="Klose J."/>
            <person name="Klosterman S.J."/>
            <person name="Deelstra H.J."/>
            <person name="Ortiz-Castellanos L."/>
            <person name="Li W."/>
            <person name="Sanchez-Alonso P."/>
            <person name="Schreier P.H."/>
            <person name="Hauser-Hahn I."/>
            <person name="Vaupel M."/>
            <person name="Koopmann E."/>
            <person name="Friedrich G."/>
            <person name="Voss H."/>
            <person name="Schluter T."/>
            <person name="Margolis J."/>
            <person name="Platt D."/>
            <person name="Swimmer C."/>
            <person name="Gnirke A."/>
            <person name="Chen F."/>
            <person name="Vysotskaia V."/>
            <person name="Mannhaupt G."/>
            <person name="Guldener U."/>
            <person name="Munsterkotter M."/>
            <person name="Haase D."/>
            <person name="Oesterheld M."/>
            <person name="Mewes H.W."/>
            <person name="Mauceli E.W."/>
            <person name="DeCaprio D."/>
            <person name="Wade C.M."/>
            <person name="Butler J."/>
            <person name="Young S."/>
            <person name="Jaffe D.B."/>
            <person name="Calvo S."/>
            <person name="Nusbaum C."/>
            <person name="Galagan J."/>
            <person name="Birren B.W."/>
        </authorList>
    </citation>
    <scope>NUCLEOTIDE SEQUENCE [LARGE SCALE GENOMIC DNA]</scope>
    <source>
        <strain evidence="5">DSM 14603 / FGSC 9021 / UM521</strain>
    </source>
</reference>
<dbReference type="KEGG" id="uma:UMAG_02981"/>
<feature type="signal peptide" evidence="3">
    <location>
        <begin position="1"/>
        <end position="19"/>
    </location>
</feature>
<dbReference type="STRING" id="237631.A0A0D1C5T3"/>
<dbReference type="PANTHER" id="PTHR31836:SF25">
    <property type="entry name" value="RLPA-LIKE PROTEIN DOUBLE-PSI BETA-BARREL DOMAIN-CONTAINING PROTEIN"/>
    <property type="match status" value="1"/>
</dbReference>
<evidence type="ECO:0000256" key="1">
    <source>
        <dbReference type="ARBA" id="ARBA00022729"/>
    </source>
</evidence>
<dbReference type="EMBL" id="CM003146">
    <property type="protein sequence ID" value="KIS69002.1"/>
    <property type="molecule type" value="Genomic_DNA"/>
</dbReference>
<feature type="chain" id="PRO_5002243953" description="RlpA-like protein double-psi beta-barrel domain-containing protein" evidence="3">
    <location>
        <begin position="20"/>
        <end position="223"/>
    </location>
</feature>